<dbReference type="RefSeq" id="WP_145034734.1">
    <property type="nucleotide sequence ID" value="NZ_CP036271.1"/>
</dbReference>
<keyword evidence="1" id="KW-0378">Hydrolase</keyword>
<keyword evidence="2" id="KW-1185">Reference proteome</keyword>
<dbReference type="AlphaFoldDB" id="A0A517SMM6"/>
<dbReference type="SUPFAM" id="SSF53706">
    <property type="entry name" value="Formate dehydrogenase/DMSO reductase, domains 1-3"/>
    <property type="match status" value="1"/>
</dbReference>
<evidence type="ECO:0000313" key="1">
    <source>
        <dbReference type="EMBL" id="QDT57384.1"/>
    </source>
</evidence>
<dbReference type="OrthoDB" id="240576at2"/>
<dbReference type="InParanoid" id="A0A517SMM6"/>
<name>A0A517SMM6_9PLAN</name>
<evidence type="ECO:0000313" key="2">
    <source>
        <dbReference type="Proteomes" id="UP000315700"/>
    </source>
</evidence>
<dbReference type="InterPro" id="IPR016457">
    <property type="entry name" value="Formylmethanofuran_DH_bsu"/>
</dbReference>
<dbReference type="NCBIfam" id="TIGR03129">
    <property type="entry name" value="one_C_dehyd_B"/>
    <property type="match status" value="1"/>
</dbReference>
<keyword evidence="1" id="KW-0808">Transferase</keyword>
<dbReference type="KEGG" id="ccos:Pan44_54530"/>
<dbReference type="PIRSF" id="PIRSF005646">
    <property type="entry name" value="FwdB"/>
    <property type="match status" value="1"/>
</dbReference>
<gene>
    <name evidence="1" type="primary">fhcB</name>
    <name evidence="1" type="ORF">Pan44_54530</name>
</gene>
<accession>A0A517SMM6</accession>
<protein>
    <submittedName>
        <fullName evidence="1">Formyltransferase/hydrolase complex Fhc subunit B</fullName>
    </submittedName>
</protein>
<dbReference type="Proteomes" id="UP000315700">
    <property type="component" value="Chromosome"/>
</dbReference>
<dbReference type="GO" id="GO:0015948">
    <property type="term" value="P:methanogenesis"/>
    <property type="evidence" value="ECO:0007669"/>
    <property type="project" value="InterPro"/>
</dbReference>
<organism evidence="1 2">
    <name type="scientific">Caulifigura coniformis</name>
    <dbReference type="NCBI Taxonomy" id="2527983"/>
    <lineage>
        <taxon>Bacteria</taxon>
        <taxon>Pseudomonadati</taxon>
        <taxon>Planctomycetota</taxon>
        <taxon>Planctomycetia</taxon>
        <taxon>Planctomycetales</taxon>
        <taxon>Planctomycetaceae</taxon>
        <taxon>Caulifigura</taxon>
    </lineage>
</organism>
<dbReference type="GO" id="GO:0018493">
    <property type="term" value="F:formylmethanofuran dehydrogenase activity"/>
    <property type="evidence" value="ECO:0007669"/>
    <property type="project" value="InterPro"/>
</dbReference>
<dbReference type="GO" id="GO:0016740">
    <property type="term" value="F:transferase activity"/>
    <property type="evidence" value="ECO:0007669"/>
    <property type="project" value="UniProtKB-KW"/>
</dbReference>
<sequence>MQTFHDVACTVCGCVCDDLTLTFDGDRLTGDERACELARPWLYSLNEARPPVARLQGAEATLEKAIGEAATLLKGSRAPLIYGLSRSSTPGQRAAVSLADQIGAIIDTTASKGHGPSIMAIQEIGESTSTLGEVARRSDLVIFWGADPAQTHPRHFERYSIEPTSDLLPHGKEDRHVIVIDVHKTQTAAVADEVILVQEGRDFEMIAALRMLVRDPDCSPVVDCGVPLEQLRSLAKRMTECRYGAVFFGLGIASLHLGHLAVEALLELTADLNEKTRFIARRLRVSGDVSGADSVLCWQTGFPFGVDLSRGVPRFNPGEFTTEDLLERGEIDACLLVGSWNLPHLSKKALAFLQTLPLIVLDPPNALPPLVAPAVQFTTAVYGIHAPGTAYRMDEVPIPLRKLVDSPYPTDDDVLHAIAANLKGMADATA</sequence>
<proteinExistence type="predicted"/>
<dbReference type="GO" id="GO:0016787">
    <property type="term" value="F:hydrolase activity"/>
    <property type="evidence" value="ECO:0007669"/>
    <property type="project" value="UniProtKB-KW"/>
</dbReference>
<reference evidence="1 2" key="1">
    <citation type="submission" date="2019-02" db="EMBL/GenBank/DDBJ databases">
        <title>Deep-cultivation of Planctomycetes and their phenomic and genomic characterization uncovers novel biology.</title>
        <authorList>
            <person name="Wiegand S."/>
            <person name="Jogler M."/>
            <person name="Boedeker C."/>
            <person name="Pinto D."/>
            <person name="Vollmers J."/>
            <person name="Rivas-Marin E."/>
            <person name="Kohn T."/>
            <person name="Peeters S.H."/>
            <person name="Heuer A."/>
            <person name="Rast P."/>
            <person name="Oberbeckmann S."/>
            <person name="Bunk B."/>
            <person name="Jeske O."/>
            <person name="Meyerdierks A."/>
            <person name="Storesund J.E."/>
            <person name="Kallscheuer N."/>
            <person name="Luecker S."/>
            <person name="Lage O.M."/>
            <person name="Pohl T."/>
            <person name="Merkel B.J."/>
            <person name="Hornburger P."/>
            <person name="Mueller R.-W."/>
            <person name="Bruemmer F."/>
            <person name="Labrenz M."/>
            <person name="Spormann A.M."/>
            <person name="Op den Camp H."/>
            <person name="Overmann J."/>
            <person name="Amann R."/>
            <person name="Jetten M.S.M."/>
            <person name="Mascher T."/>
            <person name="Medema M.H."/>
            <person name="Devos D.P."/>
            <person name="Kaster A.-K."/>
            <person name="Ovreas L."/>
            <person name="Rohde M."/>
            <person name="Galperin M.Y."/>
            <person name="Jogler C."/>
        </authorList>
    </citation>
    <scope>NUCLEOTIDE SEQUENCE [LARGE SCALE GENOMIC DNA]</scope>
    <source>
        <strain evidence="1 2">Pan44</strain>
    </source>
</reference>
<dbReference type="EMBL" id="CP036271">
    <property type="protein sequence ID" value="QDT57384.1"/>
    <property type="molecule type" value="Genomic_DNA"/>
</dbReference>
<dbReference type="Gene3D" id="3.40.228.10">
    <property type="entry name" value="Dimethylsulfoxide Reductase, domain 2"/>
    <property type="match status" value="1"/>
</dbReference>